<dbReference type="EC" id="2.7.1.26" evidence="3"/>
<organism evidence="18 19">
    <name type="scientific">Brachionus calyciflorus</name>
    <dbReference type="NCBI Taxonomy" id="104777"/>
    <lineage>
        <taxon>Eukaryota</taxon>
        <taxon>Metazoa</taxon>
        <taxon>Spiralia</taxon>
        <taxon>Gnathifera</taxon>
        <taxon>Rotifera</taxon>
        <taxon>Eurotatoria</taxon>
        <taxon>Monogononta</taxon>
        <taxon>Pseudotrocha</taxon>
        <taxon>Ploima</taxon>
        <taxon>Brachionidae</taxon>
        <taxon>Brachionus</taxon>
    </lineage>
</organism>
<keyword evidence="19" id="KW-1185">Reference proteome</keyword>
<keyword evidence="11" id="KW-0862">Zinc</keyword>
<evidence type="ECO:0000313" key="19">
    <source>
        <dbReference type="Proteomes" id="UP000663879"/>
    </source>
</evidence>
<evidence type="ECO:0000256" key="10">
    <source>
        <dbReference type="ARBA" id="ARBA00022777"/>
    </source>
</evidence>
<evidence type="ECO:0000256" key="11">
    <source>
        <dbReference type="ARBA" id="ARBA00022833"/>
    </source>
</evidence>
<evidence type="ECO:0000256" key="13">
    <source>
        <dbReference type="ARBA" id="ARBA00029789"/>
    </source>
</evidence>
<dbReference type="GO" id="GO:0008531">
    <property type="term" value="F:riboflavin kinase activity"/>
    <property type="evidence" value="ECO:0007669"/>
    <property type="project" value="UniProtKB-EC"/>
</dbReference>
<dbReference type="InterPro" id="IPR015865">
    <property type="entry name" value="Riboflavin_kinase_bac/euk"/>
</dbReference>
<dbReference type="Gene3D" id="2.40.30.30">
    <property type="entry name" value="Riboflavin kinase-like"/>
    <property type="match status" value="1"/>
</dbReference>
<dbReference type="GO" id="GO:0046872">
    <property type="term" value="F:metal ion binding"/>
    <property type="evidence" value="ECO:0007669"/>
    <property type="project" value="UniProtKB-KW"/>
</dbReference>
<dbReference type="SMART" id="SM00904">
    <property type="entry name" value="Flavokinase"/>
    <property type="match status" value="1"/>
</dbReference>
<evidence type="ECO:0000313" key="18">
    <source>
        <dbReference type="EMBL" id="CAF0864859.1"/>
    </source>
</evidence>
<evidence type="ECO:0000256" key="9">
    <source>
        <dbReference type="ARBA" id="ARBA00022741"/>
    </source>
</evidence>
<evidence type="ECO:0000256" key="7">
    <source>
        <dbReference type="ARBA" id="ARBA00022679"/>
    </source>
</evidence>
<protein>
    <recommendedName>
        <fullName evidence="4">Riboflavin kinase</fullName>
        <ecNumber evidence="3">2.7.1.26</ecNumber>
    </recommendedName>
    <alternativeName>
        <fullName evidence="16">ATP:riboflavin 5'-phosphotransferase</fullName>
    </alternativeName>
    <alternativeName>
        <fullName evidence="13">Flavokinase</fullName>
    </alternativeName>
</protein>
<dbReference type="PANTHER" id="PTHR22749:SF6">
    <property type="entry name" value="RIBOFLAVIN KINASE"/>
    <property type="match status" value="1"/>
</dbReference>
<dbReference type="FunFam" id="2.40.30.30:FF:000002">
    <property type="entry name" value="Riboflavin kinase, putative"/>
    <property type="match status" value="1"/>
</dbReference>
<dbReference type="Proteomes" id="UP000663879">
    <property type="component" value="Unassembled WGS sequence"/>
</dbReference>
<keyword evidence="9" id="KW-0547">Nucleotide-binding</keyword>
<comment type="catalytic activity">
    <reaction evidence="14">
        <text>riboflavin + ATP = FMN + ADP + H(+)</text>
        <dbReference type="Rhea" id="RHEA:14357"/>
        <dbReference type="ChEBI" id="CHEBI:15378"/>
        <dbReference type="ChEBI" id="CHEBI:30616"/>
        <dbReference type="ChEBI" id="CHEBI:57986"/>
        <dbReference type="ChEBI" id="CHEBI:58210"/>
        <dbReference type="ChEBI" id="CHEBI:456216"/>
        <dbReference type="EC" id="2.7.1.26"/>
    </reaction>
    <physiologicalReaction direction="left-to-right" evidence="14">
        <dbReference type="Rhea" id="RHEA:14358"/>
    </physiologicalReaction>
</comment>
<dbReference type="UniPathway" id="UPA00276">
    <property type="reaction ID" value="UER00406"/>
</dbReference>
<reference evidence="18" key="1">
    <citation type="submission" date="2021-02" db="EMBL/GenBank/DDBJ databases">
        <authorList>
            <person name="Nowell W R."/>
        </authorList>
    </citation>
    <scope>NUCLEOTIDE SEQUENCE</scope>
    <source>
        <strain evidence="18">Ploen Becks lab</strain>
    </source>
</reference>
<evidence type="ECO:0000256" key="3">
    <source>
        <dbReference type="ARBA" id="ARBA00012105"/>
    </source>
</evidence>
<comment type="pathway">
    <text evidence="2">Cofactor biosynthesis; FMN biosynthesis; FMN from riboflavin (ATP route): step 1/1.</text>
</comment>
<evidence type="ECO:0000256" key="8">
    <source>
        <dbReference type="ARBA" id="ARBA00022723"/>
    </source>
</evidence>
<dbReference type="InterPro" id="IPR023465">
    <property type="entry name" value="Riboflavin_kinase_dom_sf"/>
</dbReference>
<dbReference type="GO" id="GO:0009231">
    <property type="term" value="P:riboflavin biosynthetic process"/>
    <property type="evidence" value="ECO:0007669"/>
    <property type="project" value="InterPro"/>
</dbReference>
<dbReference type="Pfam" id="PF01687">
    <property type="entry name" value="Flavokinase"/>
    <property type="match status" value="1"/>
</dbReference>
<dbReference type="OrthoDB" id="276388at2759"/>
<evidence type="ECO:0000256" key="4">
    <source>
        <dbReference type="ARBA" id="ARBA00017394"/>
    </source>
</evidence>
<evidence type="ECO:0000256" key="1">
    <source>
        <dbReference type="ARBA" id="ARBA00001947"/>
    </source>
</evidence>
<keyword evidence="12" id="KW-0067">ATP-binding</keyword>
<comment type="caution">
    <text evidence="18">The sequence shown here is derived from an EMBL/GenBank/DDBJ whole genome shotgun (WGS) entry which is preliminary data.</text>
</comment>
<keyword evidence="10" id="KW-0418">Kinase</keyword>
<evidence type="ECO:0000256" key="14">
    <source>
        <dbReference type="ARBA" id="ARBA00050912"/>
    </source>
</evidence>
<dbReference type="SUPFAM" id="SSF82114">
    <property type="entry name" value="Riboflavin kinase-like"/>
    <property type="match status" value="1"/>
</dbReference>
<keyword evidence="5" id="KW-0285">Flavoprotein</keyword>
<proteinExistence type="predicted"/>
<evidence type="ECO:0000256" key="5">
    <source>
        <dbReference type="ARBA" id="ARBA00022630"/>
    </source>
</evidence>
<keyword evidence="8" id="KW-0479">Metal-binding</keyword>
<name>A0A813X0S6_9BILA</name>
<accession>A0A813X0S6</accession>
<evidence type="ECO:0000256" key="16">
    <source>
        <dbReference type="ARBA" id="ARBA00077632"/>
    </source>
</evidence>
<keyword evidence="6" id="KW-0288">FMN</keyword>
<evidence type="ECO:0000256" key="6">
    <source>
        <dbReference type="ARBA" id="ARBA00022643"/>
    </source>
</evidence>
<dbReference type="GO" id="GO:0005524">
    <property type="term" value="F:ATP binding"/>
    <property type="evidence" value="ECO:0007669"/>
    <property type="project" value="UniProtKB-KW"/>
</dbReference>
<dbReference type="GO" id="GO:0005739">
    <property type="term" value="C:mitochondrion"/>
    <property type="evidence" value="ECO:0007669"/>
    <property type="project" value="TreeGrafter"/>
</dbReference>
<feature type="domain" description="Riboflavin kinase" evidence="17">
    <location>
        <begin position="19"/>
        <end position="149"/>
    </location>
</feature>
<dbReference type="PANTHER" id="PTHR22749">
    <property type="entry name" value="RIBOFLAVIN KINASE/FMN ADENYLYLTRANSFERASE"/>
    <property type="match status" value="1"/>
</dbReference>
<dbReference type="EMBL" id="CAJNOC010001438">
    <property type="protein sequence ID" value="CAF0864859.1"/>
    <property type="molecule type" value="Genomic_DNA"/>
</dbReference>
<keyword evidence="7" id="KW-0808">Transferase</keyword>
<evidence type="ECO:0000256" key="15">
    <source>
        <dbReference type="ARBA" id="ARBA00054097"/>
    </source>
</evidence>
<dbReference type="GO" id="GO:0009398">
    <property type="term" value="P:FMN biosynthetic process"/>
    <property type="evidence" value="ECO:0007669"/>
    <property type="project" value="UniProtKB-UniPathway"/>
</dbReference>
<evidence type="ECO:0000256" key="2">
    <source>
        <dbReference type="ARBA" id="ARBA00005201"/>
    </source>
</evidence>
<comment type="cofactor">
    <cofactor evidence="1">
        <name>Zn(2+)</name>
        <dbReference type="ChEBI" id="CHEBI:29105"/>
    </cofactor>
</comment>
<sequence length="169" mass="19197">MPGSCDDLVVEFLKDSNNSMKFPYFATGCVVKGFGRGSKQLGIPTANYPEDVVDKLPSAFDNGVYYGWAQVDDGPVYKMVMSIGNNPYYNNEKKTMETYVINEFENDFYGSNLKTIMLGHLRPMTSFKNLDELITAIKKDIADAKELLEKPEENMYKSHQFFNNPNVKL</sequence>
<gene>
    <name evidence="18" type="ORF">OXX778_LOCUS9626</name>
</gene>
<evidence type="ECO:0000259" key="17">
    <source>
        <dbReference type="SMART" id="SM00904"/>
    </source>
</evidence>
<dbReference type="AlphaFoldDB" id="A0A813X0S6"/>
<dbReference type="InterPro" id="IPR023468">
    <property type="entry name" value="Riboflavin_kinase"/>
</dbReference>
<evidence type="ECO:0000256" key="12">
    <source>
        <dbReference type="ARBA" id="ARBA00022840"/>
    </source>
</evidence>
<comment type="function">
    <text evidence="15">Catalyzes the phosphorylation of riboflavin (vitamin B2) to form flavin-mononucleotide (FMN), hence rate-limiting enzyme in the synthesis of FAD. Essential for TNF-induced reactive oxygen species (ROS) production. Through its interaction with both TNFRSF1A and CYBA, physically and functionally couples TNFRSF1A to NADPH oxidase. TNF-activation of RFK may enhance the incorporation of FAD in NADPH oxidase, a critical step for the assembly and activation of NADPH oxidase.</text>
</comment>